<keyword evidence="4" id="KW-0411">Iron-sulfur</keyword>
<dbReference type="PANTHER" id="PTHR43822">
    <property type="entry name" value="HOMOACONITASE, MITOCHONDRIAL-RELATED"/>
    <property type="match status" value="1"/>
</dbReference>
<dbReference type="SUPFAM" id="SSF53732">
    <property type="entry name" value="Aconitase iron-sulfur domain"/>
    <property type="match status" value="1"/>
</dbReference>
<dbReference type="Proteomes" id="UP000542125">
    <property type="component" value="Unassembled WGS sequence"/>
</dbReference>
<proteinExistence type="predicted"/>
<evidence type="ECO:0000256" key="5">
    <source>
        <dbReference type="ARBA" id="ARBA00023239"/>
    </source>
</evidence>
<comment type="caution">
    <text evidence="7">The sequence shown here is derived from an EMBL/GenBank/DDBJ whole genome shotgun (WGS) entry which is preliminary data.</text>
</comment>
<dbReference type="GO" id="GO:0003861">
    <property type="term" value="F:3-isopropylmalate dehydratase activity"/>
    <property type="evidence" value="ECO:0007669"/>
    <property type="project" value="UniProtKB-EC"/>
</dbReference>
<accession>A0A7Y9IQF3</accession>
<evidence type="ECO:0000313" key="7">
    <source>
        <dbReference type="EMBL" id="NYE81117.1"/>
    </source>
</evidence>
<dbReference type="AlphaFoldDB" id="A0A7Y9IQF3"/>
<evidence type="ECO:0000256" key="2">
    <source>
        <dbReference type="ARBA" id="ARBA00022723"/>
    </source>
</evidence>
<dbReference type="Gene3D" id="3.30.499.10">
    <property type="entry name" value="Aconitase, domain 3"/>
    <property type="match status" value="2"/>
</dbReference>
<gene>
    <name evidence="7" type="ORF">FHW18_000388</name>
</gene>
<keyword evidence="5 7" id="KW-0456">Lyase</keyword>
<dbReference type="Pfam" id="PF00330">
    <property type="entry name" value="Aconitase"/>
    <property type="match status" value="1"/>
</dbReference>
<protein>
    <submittedName>
        <fullName evidence="7">3-isopropylmalate/(R)-2-methylmalate dehydratase large subunit</fullName>
        <ecNumber evidence="7">4.2.1.33</ecNumber>
        <ecNumber evidence="7">4.2.1.35</ecNumber>
    </submittedName>
</protein>
<dbReference type="GO" id="GO:0047508">
    <property type="term" value="F:(R)-2-methylmalate dehydratase activity"/>
    <property type="evidence" value="ECO:0007669"/>
    <property type="project" value="UniProtKB-EC"/>
</dbReference>
<dbReference type="GO" id="GO:0051536">
    <property type="term" value="F:iron-sulfur cluster binding"/>
    <property type="evidence" value="ECO:0007669"/>
    <property type="project" value="UniProtKB-KW"/>
</dbReference>
<evidence type="ECO:0000259" key="6">
    <source>
        <dbReference type="Pfam" id="PF00330"/>
    </source>
</evidence>
<dbReference type="PANTHER" id="PTHR43822:SF2">
    <property type="entry name" value="HOMOACONITASE, MITOCHONDRIAL"/>
    <property type="match status" value="1"/>
</dbReference>
<comment type="subunit">
    <text evidence="1">Heterodimer of LeuC and LeuD.</text>
</comment>
<organism evidence="7 8">
    <name type="scientific">Pigmentiphaga litoralis</name>
    <dbReference type="NCBI Taxonomy" id="516702"/>
    <lineage>
        <taxon>Bacteria</taxon>
        <taxon>Pseudomonadati</taxon>
        <taxon>Pseudomonadota</taxon>
        <taxon>Betaproteobacteria</taxon>
        <taxon>Burkholderiales</taxon>
        <taxon>Alcaligenaceae</taxon>
        <taxon>Pigmentiphaga</taxon>
    </lineage>
</organism>
<dbReference type="InterPro" id="IPR001030">
    <property type="entry name" value="Acoase/IPM_deHydtase_lsu_aba"/>
</dbReference>
<dbReference type="EC" id="4.2.1.33" evidence="7"/>
<evidence type="ECO:0000313" key="8">
    <source>
        <dbReference type="Proteomes" id="UP000542125"/>
    </source>
</evidence>
<dbReference type="GO" id="GO:0043436">
    <property type="term" value="P:oxoacid metabolic process"/>
    <property type="evidence" value="ECO:0007669"/>
    <property type="project" value="UniProtKB-ARBA"/>
</dbReference>
<reference evidence="7 8" key="1">
    <citation type="submission" date="2020-07" db="EMBL/GenBank/DDBJ databases">
        <title>Genomic Encyclopedia of Type Strains, Phase IV (KMG-V): Genome sequencing to study the core and pangenomes of soil and plant-associated prokaryotes.</title>
        <authorList>
            <person name="Whitman W."/>
        </authorList>
    </citation>
    <scope>NUCLEOTIDE SEQUENCE [LARGE SCALE GENOMIC DNA]</scope>
    <source>
        <strain evidence="7 8">SAS40</strain>
    </source>
</reference>
<evidence type="ECO:0000256" key="1">
    <source>
        <dbReference type="ARBA" id="ARBA00011271"/>
    </source>
</evidence>
<dbReference type="EMBL" id="JACBYR010000001">
    <property type="protein sequence ID" value="NYE81117.1"/>
    <property type="molecule type" value="Genomic_DNA"/>
</dbReference>
<keyword evidence="3" id="KW-0408">Iron</keyword>
<dbReference type="GO" id="GO:0046872">
    <property type="term" value="F:metal ion binding"/>
    <property type="evidence" value="ECO:0007669"/>
    <property type="project" value="UniProtKB-KW"/>
</dbReference>
<dbReference type="RefSeq" id="WP_179582825.1">
    <property type="nucleotide sequence ID" value="NZ_JACBYR010000001.1"/>
</dbReference>
<dbReference type="EC" id="4.2.1.35" evidence="7"/>
<sequence>MTALQGQTIAQKILARHAGKDRVEVGEHVTCSPDHVVTQELYWPTHKANLDAIGMDTVARPDKAVIVIDHTPSAATGSRHAATHRLLKDLTAKLGIDNFFGPNTGLRHLVMVERGFARPGSLVFSDEGNIASIGAVGALNIAMSSDILVALLKDENWVTVPKTVRVNFHGKLTPGASARDVIQGILRDYGQGEFLQCCVEYGGPGLASLSMDDRQTILASTFHAMSDTAIMDVDDIALEYVAQRANGRPYEVLKSDPDAEYDQVIDIDLSAITPMVTVPPLQTNVWPVQSVAGQPIHQANIGSCAGNRLQDLRDAASLLRGRQIAKTVTMYVSPGSQNVYAEAAREGLLEVFANAGATVLSPGCNTCWGYLGVLNAGEVSISTHQFNYQGRNGSEESHVYLASPLTVAASALRGMICDPRIYLEDARAPLAGGDA</sequence>
<dbReference type="InterPro" id="IPR015931">
    <property type="entry name" value="Acnase/IPM_dHydase_lsu_aba_1/3"/>
</dbReference>
<keyword evidence="8" id="KW-1185">Reference proteome</keyword>
<keyword evidence="2" id="KW-0479">Metal-binding</keyword>
<dbReference type="InterPro" id="IPR036008">
    <property type="entry name" value="Aconitase_4Fe-4S_dom"/>
</dbReference>
<name>A0A7Y9IQF3_9BURK</name>
<dbReference type="InterPro" id="IPR050067">
    <property type="entry name" value="IPM_dehydratase_rel_enz"/>
</dbReference>
<evidence type="ECO:0000256" key="3">
    <source>
        <dbReference type="ARBA" id="ARBA00023004"/>
    </source>
</evidence>
<evidence type="ECO:0000256" key="4">
    <source>
        <dbReference type="ARBA" id="ARBA00023014"/>
    </source>
</evidence>
<feature type="domain" description="Aconitase/3-isopropylmalate dehydratase large subunit alpha/beta/alpha" evidence="6">
    <location>
        <begin position="11"/>
        <end position="414"/>
    </location>
</feature>